<evidence type="ECO:0000313" key="7">
    <source>
        <dbReference type="EMBL" id="RRS01330.1"/>
    </source>
</evidence>
<keyword evidence="5" id="KW-0472">Membrane</keyword>
<dbReference type="PANTHER" id="PTHR30055:SF238">
    <property type="entry name" value="MYCOFACTOCIN BIOSYNTHESIS TRANSCRIPTIONAL REGULATOR MFTR-RELATED"/>
    <property type="match status" value="1"/>
</dbReference>
<feature type="DNA-binding region" description="H-T-H motif" evidence="4">
    <location>
        <begin position="28"/>
        <end position="47"/>
    </location>
</feature>
<dbReference type="InterPro" id="IPR041347">
    <property type="entry name" value="MftR_C"/>
</dbReference>
<evidence type="ECO:0000256" key="2">
    <source>
        <dbReference type="ARBA" id="ARBA00023125"/>
    </source>
</evidence>
<dbReference type="GO" id="GO:0000976">
    <property type="term" value="F:transcription cis-regulatory region binding"/>
    <property type="evidence" value="ECO:0007669"/>
    <property type="project" value="TreeGrafter"/>
</dbReference>
<dbReference type="Gene3D" id="1.10.357.10">
    <property type="entry name" value="Tetracycline Repressor, domain 2"/>
    <property type="match status" value="1"/>
</dbReference>
<evidence type="ECO:0000259" key="6">
    <source>
        <dbReference type="PROSITE" id="PS50977"/>
    </source>
</evidence>
<dbReference type="InterPro" id="IPR050109">
    <property type="entry name" value="HTH-type_TetR-like_transc_reg"/>
</dbReference>
<dbReference type="SUPFAM" id="SSF46689">
    <property type="entry name" value="Homeodomain-like"/>
    <property type="match status" value="1"/>
</dbReference>
<keyword evidence="3" id="KW-0804">Transcription</keyword>
<protein>
    <submittedName>
        <fullName evidence="7">TetR family transcriptional regulator</fullName>
    </submittedName>
</protein>
<proteinExistence type="predicted"/>
<dbReference type="PANTHER" id="PTHR30055">
    <property type="entry name" value="HTH-TYPE TRANSCRIPTIONAL REGULATOR RUTR"/>
    <property type="match status" value="1"/>
</dbReference>
<feature type="domain" description="HTH tetR-type" evidence="6">
    <location>
        <begin position="5"/>
        <end position="65"/>
    </location>
</feature>
<name>A0A426V3B3_9ACTN</name>
<dbReference type="OrthoDB" id="4746440at2"/>
<evidence type="ECO:0000313" key="8">
    <source>
        <dbReference type="Proteomes" id="UP000277256"/>
    </source>
</evidence>
<evidence type="ECO:0000256" key="3">
    <source>
        <dbReference type="ARBA" id="ARBA00023163"/>
    </source>
</evidence>
<sequence length="183" mass="18974">MGKRDRTRERLSACALDLFEAQGFAATSVAQIARAAGVTEMTFFRHFGSKEQAVLTDPFDPVIAAAVAARPRTEPPLARAVRGLRTALAGLSEADLATARRRVRIVAATPALRGAAAVQNEATARAVGDRLTAGGADPLAARAAAAAVLAAVTAALYTWAEDERATLPDVIGRALDTLDPADA</sequence>
<evidence type="ECO:0000256" key="4">
    <source>
        <dbReference type="PROSITE-ProRule" id="PRU00335"/>
    </source>
</evidence>
<dbReference type="AlphaFoldDB" id="A0A426V3B3"/>
<keyword evidence="1" id="KW-0805">Transcription regulation</keyword>
<dbReference type="Pfam" id="PF17754">
    <property type="entry name" value="TetR_C_14"/>
    <property type="match status" value="1"/>
</dbReference>
<dbReference type="InterPro" id="IPR009057">
    <property type="entry name" value="Homeodomain-like_sf"/>
</dbReference>
<accession>A0A426V3B3</accession>
<keyword evidence="5" id="KW-0812">Transmembrane</keyword>
<dbReference type="Proteomes" id="UP000277256">
    <property type="component" value="Unassembled WGS sequence"/>
</dbReference>
<dbReference type="PROSITE" id="PS50977">
    <property type="entry name" value="HTH_TETR_2"/>
    <property type="match status" value="1"/>
</dbReference>
<dbReference type="Gene3D" id="1.10.10.60">
    <property type="entry name" value="Homeodomain-like"/>
    <property type="match status" value="1"/>
</dbReference>
<dbReference type="GO" id="GO:0003700">
    <property type="term" value="F:DNA-binding transcription factor activity"/>
    <property type="evidence" value="ECO:0007669"/>
    <property type="project" value="TreeGrafter"/>
</dbReference>
<dbReference type="PRINTS" id="PR00455">
    <property type="entry name" value="HTHTETR"/>
</dbReference>
<reference evidence="7 8" key="1">
    <citation type="submission" date="2018-12" db="EMBL/GenBank/DDBJ databases">
        <title>Glycomyces sp. YIM 121974 draft genome.</title>
        <authorList>
            <person name="Li Q."/>
        </authorList>
    </citation>
    <scope>NUCLEOTIDE SEQUENCE [LARGE SCALE GENOMIC DNA]</scope>
    <source>
        <strain evidence="7 8">YIM 121974</strain>
    </source>
</reference>
<dbReference type="Pfam" id="PF00440">
    <property type="entry name" value="TetR_N"/>
    <property type="match status" value="1"/>
</dbReference>
<gene>
    <name evidence="7" type="ORF">EIW28_00685</name>
</gene>
<keyword evidence="8" id="KW-1185">Reference proteome</keyword>
<dbReference type="EMBL" id="RSEB01000001">
    <property type="protein sequence ID" value="RRS01330.1"/>
    <property type="molecule type" value="Genomic_DNA"/>
</dbReference>
<keyword evidence="2 4" id="KW-0238">DNA-binding</keyword>
<dbReference type="RefSeq" id="WP_125245808.1">
    <property type="nucleotide sequence ID" value="NZ_RSEB01000001.1"/>
</dbReference>
<feature type="transmembrane region" description="Helical" evidence="5">
    <location>
        <begin position="139"/>
        <end position="160"/>
    </location>
</feature>
<keyword evidence="5" id="KW-1133">Transmembrane helix</keyword>
<organism evidence="7 8">
    <name type="scientific">Glycomyces terrestris</name>
    <dbReference type="NCBI Taxonomy" id="2493553"/>
    <lineage>
        <taxon>Bacteria</taxon>
        <taxon>Bacillati</taxon>
        <taxon>Actinomycetota</taxon>
        <taxon>Actinomycetes</taxon>
        <taxon>Glycomycetales</taxon>
        <taxon>Glycomycetaceae</taxon>
        <taxon>Glycomyces</taxon>
    </lineage>
</organism>
<dbReference type="InterPro" id="IPR001647">
    <property type="entry name" value="HTH_TetR"/>
</dbReference>
<evidence type="ECO:0000256" key="1">
    <source>
        <dbReference type="ARBA" id="ARBA00023015"/>
    </source>
</evidence>
<evidence type="ECO:0000256" key="5">
    <source>
        <dbReference type="SAM" id="Phobius"/>
    </source>
</evidence>
<comment type="caution">
    <text evidence="7">The sequence shown here is derived from an EMBL/GenBank/DDBJ whole genome shotgun (WGS) entry which is preliminary data.</text>
</comment>